<name>A0A923TE68_9BACT</name>
<keyword evidence="1" id="KW-0472">Membrane</keyword>
<dbReference type="AlphaFoldDB" id="A0A923TE68"/>
<keyword evidence="1" id="KW-0812">Transmembrane</keyword>
<reference evidence="2" key="1">
    <citation type="submission" date="2020-08" db="EMBL/GenBank/DDBJ databases">
        <title>Lewinella bacteria from marine environments.</title>
        <authorList>
            <person name="Zhong Y."/>
        </authorList>
    </citation>
    <scope>NUCLEOTIDE SEQUENCE</scope>
    <source>
        <strain evidence="2">KCTC 42187</strain>
    </source>
</reference>
<keyword evidence="1" id="KW-1133">Transmembrane helix</keyword>
<protein>
    <submittedName>
        <fullName evidence="2">Uncharacterized protein</fullName>
    </submittedName>
</protein>
<dbReference type="Proteomes" id="UP000650081">
    <property type="component" value="Unassembled WGS sequence"/>
</dbReference>
<comment type="caution">
    <text evidence="2">The sequence shown here is derived from an EMBL/GenBank/DDBJ whole genome shotgun (WGS) entry which is preliminary data.</text>
</comment>
<accession>A0A923TE68</accession>
<dbReference type="EMBL" id="JACSIT010000139">
    <property type="protein sequence ID" value="MBC6995592.1"/>
    <property type="molecule type" value="Genomic_DNA"/>
</dbReference>
<organism evidence="2 3">
    <name type="scientific">Neolewinella lacunae</name>
    <dbReference type="NCBI Taxonomy" id="1517758"/>
    <lineage>
        <taxon>Bacteria</taxon>
        <taxon>Pseudomonadati</taxon>
        <taxon>Bacteroidota</taxon>
        <taxon>Saprospiria</taxon>
        <taxon>Saprospirales</taxon>
        <taxon>Lewinellaceae</taxon>
        <taxon>Neolewinella</taxon>
    </lineage>
</organism>
<dbReference type="RefSeq" id="WP_187467622.1">
    <property type="nucleotide sequence ID" value="NZ_JACSIT010000139.1"/>
</dbReference>
<keyword evidence="3" id="KW-1185">Reference proteome</keyword>
<evidence type="ECO:0000256" key="1">
    <source>
        <dbReference type="SAM" id="Phobius"/>
    </source>
</evidence>
<proteinExistence type="predicted"/>
<gene>
    <name evidence="2" type="ORF">H9S92_15600</name>
</gene>
<sequence>MTSAQASALLDRYFAGESTLAEEAQLRHYFCAGDVDPDLAHYAPLFAYWTAASDVTAPRKSRPARRLPLRWLAAVAVALALVLVANGWQRPTQPLSAFPIAEAKPVDWSKYEITDQKEAYRVLRAALKTASTELNRGPRITVRELRQATEALR</sequence>
<evidence type="ECO:0000313" key="2">
    <source>
        <dbReference type="EMBL" id="MBC6995592.1"/>
    </source>
</evidence>
<feature type="transmembrane region" description="Helical" evidence="1">
    <location>
        <begin position="69"/>
        <end position="88"/>
    </location>
</feature>
<evidence type="ECO:0000313" key="3">
    <source>
        <dbReference type="Proteomes" id="UP000650081"/>
    </source>
</evidence>